<evidence type="ECO:0008006" key="3">
    <source>
        <dbReference type="Google" id="ProtNLM"/>
    </source>
</evidence>
<dbReference type="Pfam" id="PF19891">
    <property type="entry name" value="DUF6364"/>
    <property type="match status" value="1"/>
</dbReference>
<dbReference type="AlphaFoldDB" id="A0A9Q9BJ77"/>
<gene>
    <name evidence="1" type="ORF">E4N86_10535</name>
</gene>
<evidence type="ECO:0000313" key="2">
    <source>
        <dbReference type="Proteomes" id="UP001056981"/>
    </source>
</evidence>
<proteinExistence type="predicted"/>
<organism evidence="1 2">
    <name type="scientific">Treponema denticola</name>
    <dbReference type="NCBI Taxonomy" id="158"/>
    <lineage>
        <taxon>Bacteria</taxon>
        <taxon>Pseudomonadati</taxon>
        <taxon>Spirochaetota</taxon>
        <taxon>Spirochaetia</taxon>
        <taxon>Spirochaetales</taxon>
        <taxon>Treponemataceae</taxon>
        <taxon>Treponema</taxon>
    </lineage>
</organism>
<evidence type="ECO:0000313" key="1">
    <source>
        <dbReference type="EMBL" id="UTD01105.1"/>
    </source>
</evidence>
<dbReference type="Proteomes" id="UP001056981">
    <property type="component" value="Chromosome"/>
</dbReference>
<accession>A0A9Q9BJ77</accession>
<sequence length="79" mass="9351">MKTELILKIDKNIAESMRHYAVKNKKSMSKFVEDLFNNSMGINQRIEEISPLVKELSGIIKEQDLENISYMSYLEKKYY</sequence>
<dbReference type="EMBL" id="CP051635">
    <property type="protein sequence ID" value="UTD01105.1"/>
    <property type="molecule type" value="Genomic_DNA"/>
</dbReference>
<reference evidence="1" key="1">
    <citation type="submission" date="2020-04" db="EMBL/GenBank/DDBJ databases">
        <title>Comparative genomics of oral phylogroup-2 Treponema strains.</title>
        <authorList>
            <person name="Zeng H."/>
            <person name="Chan Y.K."/>
            <person name="Watt R.M."/>
        </authorList>
    </citation>
    <scope>NUCLEOTIDE SEQUENCE</scope>
    <source>
        <strain evidence="1">OMZ 905</strain>
    </source>
</reference>
<name>A0A9Q9BJ77_TREDN</name>
<dbReference type="InterPro" id="IPR045944">
    <property type="entry name" value="DUF6364"/>
</dbReference>
<protein>
    <recommendedName>
        <fullName evidence="3">Toxin-antitoxin system, antitoxin component, ribbon-helix-helix domain protein</fullName>
    </recommendedName>
</protein>
<dbReference type="RefSeq" id="WP_253688729.1">
    <property type="nucleotide sequence ID" value="NZ_CP051304.1"/>
</dbReference>